<evidence type="ECO:0000259" key="6">
    <source>
        <dbReference type="PROSITE" id="PS50887"/>
    </source>
</evidence>
<dbReference type="InterPro" id="IPR011047">
    <property type="entry name" value="Quinoprotein_ADH-like_sf"/>
</dbReference>
<dbReference type="PANTHER" id="PTHR44757">
    <property type="entry name" value="DIGUANYLATE CYCLASE DGCP"/>
    <property type="match status" value="1"/>
</dbReference>
<dbReference type="InterPro" id="IPR035965">
    <property type="entry name" value="PAS-like_dom_sf"/>
</dbReference>
<dbReference type="Pfam" id="PF07494">
    <property type="entry name" value="Reg_prop"/>
    <property type="match status" value="3"/>
</dbReference>
<dbReference type="Pfam" id="PF00990">
    <property type="entry name" value="GGDEF"/>
    <property type="match status" value="1"/>
</dbReference>
<dbReference type="SUPFAM" id="SSF55785">
    <property type="entry name" value="PYP-like sensor domain (PAS domain)"/>
    <property type="match status" value="2"/>
</dbReference>
<dbReference type="Pfam" id="PF00563">
    <property type="entry name" value="EAL"/>
    <property type="match status" value="1"/>
</dbReference>
<dbReference type="SUPFAM" id="SSF50998">
    <property type="entry name" value="Quinoprotein alcohol dehydrogenase-like"/>
    <property type="match status" value="1"/>
</dbReference>
<dbReference type="GO" id="GO:0003824">
    <property type="term" value="F:catalytic activity"/>
    <property type="evidence" value="ECO:0007669"/>
    <property type="project" value="UniProtKB-ARBA"/>
</dbReference>
<accession>A0A316G0N7</accession>
<dbReference type="Gene3D" id="2.130.10.10">
    <property type="entry name" value="YVTN repeat-like/Quinoprotein amine dehydrogenase"/>
    <property type="match status" value="3"/>
</dbReference>
<feature type="domain" description="PAS" evidence="3">
    <location>
        <begin position="960"/>
        <end position="1030"/>
    </location>
</feature>
<evidence type="ECO:0000313" key="7">
    <source>
        <dbReference type="EMBL" id="PWK54233.1"/>
    </source>
</evidence>
<dbReference type="InterPro" id="IPR000160">
    <property type="entry name" value="GGDEF_dom"/>
</dbReference>
<keyword evidence="2" id="KW-0732">Signal</keyword>
<dbReference type="Gene3D" id="3.30.450.20">
    <property type="entry name" value="PAS domain"/>
    <property type="match status" value="2"/>
</dbReference>
<proteinExistence type="predicted"/>
<dbReference type="RefSeq" id="WP_109761359.1">
    <property type="nucleotide sequence ID" value="NZ_QGGU01000001.1"/>
</dbReference>
<dbReference type="InterPro" id="IPR013783">
    <property type="entry name" value="Ig-like_fold"/>
</dbReference>
<comment type="caution">
    <text evidence="7">The sequence shown here is derived from an EMBL/GenBank/DDBJ whole genome shotgun (WGS) entry which is preliminary data.</text>
</comment>
<evidence type="ECO:0000259" key="4">
    <source>
        <dbReference type="PROSITE" id="PS50113"/>
    </source>
</evidence>
<dbReference type="Gene3D" id="3.30.70.270">
    <property type="match status" value="1"/>
</dbReference>
<comment type="cofactor">
    <cofactor evidence="1">
        <name>Mg(2+)</name>
        <dbReference type="ChEBI" id="CHEBI:18420"/>
    </cofactor>
</comment>
<dbReference type="SMART" id="SM00267">
    <property type="entry name" value="GGDEF"/>
    <property type="match status" value="1"/>
</dbReference>
<feature type="signal peptide" evidence="2">
    <location>
        <begin position="1"/>
        <end position="24"/>
    </location>
</feature>
<evidence type="ECO:0000313" key="8">
    <source>
        <dbReference type="Proteomes" id="UP000245790"/>
    </source>
</evidence>
<dbReference type="FunFam" id="3.30.70.270:FF:000001">
    <property type="entry name" value="Diguanylate cyclase domain protein"/>
    <property type="match status" value="1"/>
</dbReference>
<dbReference type="PROSITE" id="PS50887">
    <property type="entry name" value="GGDEF"/>
    <property type="match status" value="1"/>
</dbReference>
<dbReference type="PROSITE" id="PS50883">
    <property type="entry name" value="EAL"/>
    <property type="match status" value="1"/>
</dbReference>
<dbReference type="SMART" id="SM00052">
    <property type="entry name" value="EAL"/>
    <property type="match status" value="1"/>
</dbReference>
<dbReference type="InterPro" id="IPR001610">
    <property type="entry name" value="PAC"/>
</dbReference>
<dbReference type="PROSITE" id="PS50113">
    <property type="entry name" value="PAC"/>
    <property type="match status" value="1"/>
</dbReference>
<dbReference type="InterPro" id="IPR001633">
    <property type="entry name" value="EAL_dom"/>
</dbReference>
<evidence type="ECO:0000256" key="2">
    <source>
        <dbReference type="SAM" id="SignalP"/>
    </source>
</evidence>
<gene>
    <name evidence="7" type="ORF">C8D97_10181</name>
</gene>
<sequence length="1513" mass="173652">MIYKHFCQLLIALVLTAAFSEANADKRIRLQQVSLDQGLSQAEVTNILQDNQGFLWFGTQQGLNLYDGYRLRLISGPRQLLETQATSKLFQDSANRIWIGSPPNETFILNKQSNEISEVRLPYPDSVEILGSAAQNFYEDDSYIWLSTYFDIFKFHKETETLEFVFDFKPLTGQREIIRALHRFENYLLIGISNGLYALDTNNNTVKSLNFHDSLPNKSKVPERDDRTNIKGITLNQQGNYLISTVEGLYQLTPEQLKTLIEQPDTRVEMETLVAELNVWKVIENNNSYWLATNDGLYKLSKDNTLTHIFRYSDTPYQSADNNIIEMVEDREGNLWFGSRNDGAFKLTPNFERYTYYQQGSDQQSISNNRIWSIRQDKQNNIWVGTRNGLNKINADNNTVEQYFVNPDKKVTVSDSTVSDMEINNSQLWVSTAEDIKIVDTKTGQKIENTVLPEPMQKIMQMGNNQLHFTDNDNLLILNREGAHQFNTQTKEYRYIENTNPKGNIVNQLFQVIEQPKNDNNTLLISMVDQVVEFDLSTGQTTPFHALPPSDKPRTFAADAHYGEKYVWIAYSGFGVYVIDRETGEQVKHISSLDGLPDNSLFEFHEDKQGTLWGMSNSGLIRFNQNNFHFRVFDTNDGLSTNEFNGGASGIANNGDLLLGTIKGVMRVDPNKMKQDYGNIEFSNHITDIKLMSRELPISYRALNTLELEVYHTDYGLKVAFSTLLYTNSKKINFKYSIEGSTNISPTEIEQSELFLPMLESGENQVKITAIDYETGKESKPVFLNITAYPAPYLSWWAYTLYVVVIGSLLLSIYYQRHKRRLALLKSHNHLQQSEERLKLALEGSDSGLWDWQRHDNQVFDPRALLFYDSNNAQYIDFDLRLELIHRDDKKDYIAKWIEFSDNAQQHDVFEHIYRLKSDNNSYRWFKDLARISEFTSDSKPLRITGTYTDITERKDEHDKVNLFSQAFDNTRDIIIILDSRFSVTAVNQSFNKISGLDTNDVLNKPLTALIKSKNEEPIIYGLKTIMESQDQCESEALINRKYQSPLPVLVSATKFTNDNHRTHYVLAVTDISEQKKAQDKLKRLANYDSLTGLPNRALLIDRVSHAIEQSKRRNQKLALFFIDLDRFKQINDTLGHEVGDLLLIKVSEILRSSVRSEDTVARLGGDEFVIMLEDVKQINIASKIAQSILDKMSGELYLEQHKVNSSPSIGISFYPEDGNNPQEIIRHADMAMYHAKNKGRNNFQFFKQTMNDEAQDRLSLETQLRKAVKQNEFHLVYQPQVDIITGKIKGFEALARWTTAEGEMIPPTDFIPLAEELGLIIPMTEQFIVSGLQQLQQWHDAGFDCGLSINLSARHLKEYDLVSFMNNALKQYQFKAGALEFELTESLLMDDIQTSLPLVTSLQNLGIELALDDFGTGYSSLKYLHQLPIHKLKIDRSFVSNLGKQPESEAIIETILSLSTYLDLKTVVEGVETEQQLIFIKQLKAQYVQGYYFSKPVSSEQTFELLKTPFKV</sequence>
<dbReference type="InterPro" id="IPR011110">
    <property type="entry name" value="Reg_prop"/>
</dbReference>
<dbReference type="CDD" id="cd00130">
    <property type="entry name" value="PAS"/>
    <property type="match status" value="1"/>
</dbReference>
<feature type="domain" description="GGDEF" evidence="6">
    <location>
        <begin position="1116"/>
        <end position="1249"/>
    </location>
</feature>
<keyword evidence="8" id="KW-1185">Reference proteome</keyword>
<dbReference type="CDD" id="cd01949">
    <property type="entry name" value="GGDEF"/>
    <property type="match status" value="1"/>
</dbReference>
<name>A0A316G0N7_9GAMM</name>
<reference evidence="7 8" key="1">
    <citation type="submission" date="2018-05" db="EMBL/GenBank/DDBJ databases">
        <title>Genomic Encyclopedia of Type Strains, Phase IV (KMG-IV): sequencing the most valuable type-strain genomes for metagenomic binning, comparative biology and taxonomic classification.</title>
        <authorList>
            <person name="Goeker M."/>
        </authorList>
    </citation>
    <scope>NUCLEOTIDE SEQUENCE [LARGE SCALE GENOMIC DNA]</scope>
    <source>
        <strain evidence="7 8">DSM 25350</strain>
    </source>
</reference>
<dbReference type="SMART" id="SM00086">
    <property type="entry name" value="PAC"/>
    <property type="match status" value="2"/>
</dbReference>
<dbReference type="SMART" id="SM00091">
    <property type="entry name" value="PAS"/>
    <property type="match status" value="2"/>
</dbReference>
<dbReference type="CDD" id="cd01948">
    <property type="entry name" value="EAL"/>
    <property type="match status" value="1"/>
</dbReference>
<dbReference type="EMBL" id="QGGU01000001">
    <property type="protein sequence ID" value="PWK54233.1"/>
    <property type="molecule type" value="Genomic_DNA"/>
</dbReference>
<dbReference type="Pfam" id="PF13426">
    <property type="entry name" value="PAS_9"/>
    <property type="match status" value="1"/>
</dbReference>
<dbReference type="Proteomes" id="UP000245790">
    <property type="component" value="Unassembled WGS sequence"/>
</dbReference>
<evidence type="ECO:0000256" key="1">
    <source>
        <dbReference type="ARBA" id="ARBA00001946"/>
    </source>
</evidence>
<dbReference type="InterPro" id="IPR043128">
    <property type="entry name" value="Rev_trsase/Diguanyl_cyclase"/>
</dbReference>
<dbReference type="Gene3D" id="3.20.20.450">
    <property type="entry name" value="EAL domain"/>
    <property type="match status" value="1"/>
</dbReference>
<protein>
    <submittedName>
        <fullName evidence="7">Diguanylate cyclase/phosphodiesterase</fullName>
    </submittedName>
</protein>
<dbReference type="NCBIfam" id="TIGR00254">
    <property type="entry name" value="GGDEF"/>
    <property type="match status" value="1"/>
</dbReference>
<dbReference type="SUPFAM" id="SSF55073">
    <property type="entry name" value="Nucleotide cyclase"/>
    <property type="match status" value="1"/>
</dbReference>
<dbReference type="InterPro" id="IPR000700">
    <property type="entry name" value="PAS-assoc_C"/>
</dbReference>
<dbReference type="InterPro" id="IPR052155">
    <property type="entry name" value="Biofilm_reg_signaling"/>
</dbReference>
<feature type="domain" description="PAC" evidence="4">
    <location>
        <begin position="1033"/>
        <end position="1084"/>
    </location>
</feature>
<dbReference type="InterPro" id="IPR015943">
    <property type="entry name" value="WD40/YVTN_repeat-like_dom_sf"/>
</dbReference>
<dbReference type="Gene3D" id="2.60.40.10">
    <property type="entry name" value="Immunoglobulins"/>
    <property type="match status" value="1"/>
</dbReference>
<dbReference type="OrthoDB" id="9787514at2"/>
<dbReference type="InterPro" id="IPR029787">
    <property type="entry name" value="Nucleotide_cyclase"/>
</dbReference>
<dbReference type="NCBIfam" id="TIGR00229">
    <property type="entry name" value="sensory_box"/>
    <property type="match status" value="1"/>
</dbReference>
<dbReference type="InterPro" id="IPR035919">
    <property type="entry name" value="EAL_sf"/>
</dbReference>
<dbReference type="PROSITE" id="PS50112">
    <property type="entry name" value="PAS"/>
    <property type="match status" value="1"/>
</dbReference>
<dbReference type="SUPFAM" id="SSF141868">
    <property type="entry name" value="EAL domain-like"/>
    <property type="match status" value="1"/>
</dbReference>
<evidence type="ECO:0000259" key="5">
    <source>
        <dbReference type="PROSITE" id="PS50883"/>
    </source>
</evidence>
<organism evidence="7 8">
    <name type="scientific">Pleionea mediterranea</name>
    <dbReference type="NCBI Taxonomy" id="523701"/>
    <lineage>
        <taxon>Bacteria</taxon>
        <taxon>Pseudomonadati</taxon>
        <taxon>Pseudomonadota</taxon>
        <taxon>Gammaproteobacteria</taxon>
        <taxon>Oceanospirillales</taxon>
        <taxon>Pleioneaceae</taxon>
        <taxon>Pleionea</taxon>
    </lineage>
</organism>
<feature type="chain" id="PRO_5016282164" evidence="2">
    <location>
        <begin position="25"/>
        <end position="1513"/>
    </location>
</feature>
<evidence type="ECO:0000259" key="3">
    <source>
        <dbReference type="PROSITE" id="PS50112"/>
    </source>
</evidence>
<feature type="domain" description="EAL" evidence="5">
    <location>
        <begin position="1258"/>
        <end position="1511"/>
    </location>
</feature>
<dbReference type="PANTHER" id="PTHR44757:SF2">
    <property type="entry name" value="BIOFILM ARCHITECTURE MAINTENANCE PROTEIN MBAA"/>
    <property type="match status" value="1"/>
</dbReference>
<dbReference type="InterPro" id="IPR000014">
    <property type="entry name" value="PAS"/>
</dbReference>